<sequence length="121" mass="13739">MTKTVASRTSTKSSKTSKTTRHRPHSGKSRRKARRWSQRVTESSDAMDLAPDIFKSDSAEAIAKSLKQSATHSRRRKGTPYQSAMSMLNFYINRAGRNLPKTRRATLQRAKQKLREAFGRA</sequence>
<feature type="compositionally biased region" description="Low complexity" evidence="1">
    <location>
        <begin position="1"/>
        <end position="17"/>
    </location>
</feature>
<dbReference type="Pfam" id="PF11373">
    <property type="entry name" value="DUF3175"/>
    <property type="match status" value="1"/>
</dbReference>
<dbReference type="InterPro" id="IPR021513">
    <property type="entry name" value="Phage_RSL1_Orf186"/>
</dbReference>
<gene>
    <name evidence="2" type="ORF">CYJ10_09850</name>
</gene>
<reference evidence="2 3" key="1">
    <citation type="submission" date="2017-12" db="EMBL/GenBank/DDBJ databases">
        <title>Genome sequence of the active heterotrophic nitrifier-denitrifier, Cupriavidus pauculus UM1.</title>
        <authorList>
            <person name="Putonti C."/>
            <person name="Castignetti D."/>
        </authorList>
    </citation>
    <scope>NUCLEOTIDE SEQUENCE [LARGE SCALE GENOMIC DNA]</scope>
    <source>
        <strain evidence="2 3">UM1</strain>
    </source>
</reference>
<evidence type="ECO:0008006" key="4">
    <source>
        <dbReference type="Google" id="ProtNLM"/>
    </source>
</evidence>
<dbReference type="RefSeq" id="WP_101681308.1">
    <property type="nucleotide sequence ID" value="NZ_PJRP01000003.1"/>
</dbReference>
<accession>A0A2N5CET0</accession>
<evidence type="ECO:0000256" key="1">
    <source>
        <dbReference type="SAM" id="MobiDB-lite"/>
    </source>
</evidence>
<comment type="caution">
    <text evidence="2">The sequence shown here is derived from an EMBL/GenBank/DDBJ whole genome shotgun (WGS) entry which is preliminary data.</text>
</comment>
<feature type="region of interest" description="Disordered" evidence="1">
    <location>
        <begin position="1"/>
        <end position="48"/>
    </location>
</feature>
<evidence type="ECO:0000313" key="3">
    <source>
        <dbReference type="Proteomes" id="UP000234341"/>
    </source>
</evidence>
<dbReference type="EMBL" id="PJRP01000003">
    <property type="protein sequence ID" value="PLQ00741.1"/>
    <property type="molecule type" value="Genomic_DNA"/>
</dbReference>
<protein>
    <recommendedName>
        <fullName evidence="4">DUF3175 domain-containing protein</fullName>
    </recommendedName>
</protein>
<name>A0A2N5CET0_9BURK</name>
<organism evidence="2 3">
    <name type="scientific">Cupriavidus pauculus</name>
    <dbReference type="NCBI Taxonomy" id="82633"/>
    <lineage>
        <taxon>Bacteria</taxon>
        <taxon>Pseudomonadati</taxon>
        <taxon>Pseudomonadota</taxon>
        <taxon>Betaproteobacteria</taxon>
        <taxon>Burkholderiales</taxon>
        <taxon>Burkholderiaceae</taxon>
        <taxon>Cupriavidus</taxon>
    </lineage>
</organism>
<evidence type="ECO:0000313" key="2">
    <source>
        <dbReference type="EMBL" id="PLQ00741.1"/>
    </source>
</evidence>
<proteinExistence type="predicted"/>
<dbReference type="Proteomes" id="UP000234341">
    <property type="component" value="Unassembled WGS sequence"/>
</dbReference>
<dbReference type="OrthoDB" id="9807263at2"/>
<feature type="compositionally biased region" description="Basic residues" evidence="1">
    <location>
        <begin position="18"/>
        <end position="37"/>
    </location>
</feature>
<dbReference type="STRING" id="82633.GCA_000974605_05577"/>
<dbReference type="AlphaFoldDB" id="A0A2N5CET0"/>